<proteinExistence type="predicted"/>
<dbReference type="AlphaFoldDB" id="A0A3P7S0G9"/>
<evidence type="ECO:0000313" key="2">
    <source>
        <dbReference type="EMBL" id="VDN48232.1"/>
    </source>
</evidence>
<dbReference type="InterPro" id="IPR049238">
    <property type="entry name" value="DUF6873"/>
</dbReference>
<sequence>MRLIFIADNAYPSLKKHLQTLGEVIEIPKSNHLYPSVANHVDLHIHIVDQIIFLSRTIPDAIYNRLNTLGIDVCKIDEVLEAVYPKSAYLNALSFTDYFLHPRSITAHKLKKHIDATSRQWIDIKQGYTRCVALPVADQGLITTDDGIINACKSTSLEVLKIQPGFVRLEHHDYGFIGGTAGQIQDTLYFNGDLTTHPDHHTIKAFIQKHDCHIFQVDGMPLLDIGSILVYEGDYL</sequence>
<dbReference type="EMBL" id="LR130778">
    <property type="protein sequence ID" value="VDN48232.1"/>
    <property type="molecule type" value="Genomic_DNA"/>
</dbReference>
<reference evidence="2 3" key="1">
    <citation type="submission" date="2018-09" db="EMBL/GenBank/DDBJ databases">
        <authorList>
            <person name="Postec A."/>
        </authorList>
    </citation>
    <scope>NUCLEOTIDE SEQUENCE [LARGE SCALE GENOMIC DNA]</scope>
    <source>
        <strain evidence="2">70B-A</strain>
    </source>
</reference>
<evidence type="ECO:0000313" key="3">
    <source>
        <dbReference type="Proteomes" id="UP000279029"/>
    </source>
</evidence>
<name>A0A3P7S0G9_9FIRM</name>
<organism evidence="2 3">
    <name type="scientific">Petrocella atlantisensis</name>
    <dbReference type="NCBI Taxonomy" id="2173034"/>
    <lineage>
        <taxon>Bacteria</taxon>
        <taxon>Bacillati</taxon>
        <taxon>Bacillota</taxon>
        <taxon>Clostridia</taxon>
        <taxon>Lachnospirales</taxon>
        <taxon>Vallitaleaceae</taxon>
        <taxon>Petrocella</taxon>
    </lineage>
</organism>
<protein>
    <recommendedName>
        <fullName evidence="1">DUF6873 domain-containing protein</fullName>
    </recommendedName>
</protein>
<feature type="domain" description="DUF6873" evidence="1">
    <location>
        <begin position="6"/>
        <end position="229"/>
    </location>
</feature>
<dbReference type="Pfam" id="PF21778">
    <property type="entry name" value="DUF6873"/>
    <property type="match status" value="1"/>
</dbReference>
<dbReference type="KEGG" id="cbar:PATL70BA_2339"/>
<keyword evidence="3" id="KW-1185">Reference proteome</keyword>
<evidence type="ECO:0000259" key="1">
    <source>
        <dbReference type="Pfam" id="PF21778"/>
    </source>
</evidence>
<dbReference type="RefSeq" id="WP_125137400.1">
    <property type="nucleotide sequence ID" value="NZ_LR130778.1"/>
</dbReference>
<dbReference type="OrthoDB" id="1753686at2"/>
<dbReference type="Proteomes" id="UP000279029">
    <property type="component" value="Chromosome"/>
</dbReference>
<gene>
    <name evidence="2" type="ORF">PATL70BA_2339</name>
</gene>
<accession>A0A3P7S0G9</accession>